<organism evidence="1 2">
    <name type="scientific">Actinidia rufa</name>
    <dbReference type="NCBI Taxonomy" id="165716"/>
    <lineage>
        <taxon>Eukaryota</taxon>
        <taxon>Viridiplantae</taxon>
        <taxon>Streptophyta</taxon>
        <taxon>Embryophyta</taxon>
        <taxon>Tracheophyta</taxon>
        <taxon>Spermatophyta</taxon>
        <taxon>Magnoliopsida</taxon>
        <taxon>eudicotyledons</taxon>
        <taxon>Gunneridae</taxon>
        <taxon>Pentapetalae</taxon>
        <taxon>asterids</taxon>
        <taxon>Ericales</taxon>
        <taxon>Actinidiaceae</taxon>
        <taxon>Actinidia</taxon>
    </lineage>
</organism>
<dbReference type="EMBL" id="BJWL01000009">
    <property type="protein sequence ID" value="GFY94401.1"/>
    <property type="molecule type" value="Genomic_DNA"/>
</dbReference>
<evidence type="ECO:0000313" key="2">
    <source>
        <dbReference type="Proteomes" id="UP000585474"/>
    </source>
</evidence>
<keyword evidence="2" id="KW-1185">Reference proteome</keyword>
<evidence type="ECO:0000313" key="1">
    <source>
        <dbReference type="EMBL" id="GFY94401.1"/>
    </source>
</evidence>
<reference evidence="1 2" key="1">
    <citation type="submission" date="2019-07" db="EMBL/GenBank/DDBJ databases">
        <title>De Novo Assembly of kiwifruit Actinidia rufa.</title>
        <authorList>
            <person name="Sugita-Konishi S."/>
            <person name="Sato K."/>
            <person name="Mori E."/>
            <person name="Abe Y."/>
            <person name="Kisaki G."/>
            <person name="Hamano K."/>
            <person name="Suezawa K."/>
            <person name="Otani M."/>
            <person name="Fukuda T."/>
            <person name="Manabe T."/>
            <person name="Gomi K."/>
            <person name="Tabuchi M."/>
            <person name="Akimitsu K."/>
            <person name="Kataoka I."/>
        </authorList>
    </citation>
    <scope>NUCLEOTIDE SEQUENCE [LARGE SCALE GENOMIC DNA]</scope>
    <source>
        <strain evidence="2">cv. Fuchu</strain>
    </source>
</reference>
<dbReference type="Proteomes" id="UP000585474">
    <property type="component" value="Unassembled WGS sequence"/>
</dbReference>
<comment type="caution">
    <text evidence="1">The sequence shown here is derived from an EMBL/GenBank/DDBJ whole genome shotgun (WGS) entry which is preliminary data.</text>
</comment>
<sequence>MPCIVIRLSNVDLRGIKVGGVLSDDLTKTENDKADLSSANLAKQHQLLSDTADGARGSEKQRVARTVILGGLLNTEMVKDVHNCARECGTVCSVTYPLPKEELEHYGTAVSIVSFL</sequence>
<gene>
    <name evidence="1" type="ORF">Acr_09g0008470</name>
</gene>
<dbReference type="AlphaFoldDB" id="A0A7J0F6Y4"/>
<accession>A0A7J0F6Y4</accession>
<protein>
    <submittedName>
        <fullName evidence="1">RNA-binding (RRM/RBD/RNP motifs) family protein</fullName>
    </submittedName>
</protein>
<proteinExistence type="predicted"/>
<name>A0A7J0F6Y4_9ERIC</name>
<dbReference type="OrthoDB" id="1738818at2759"/>